<keyword evidence="3" id="KW-1185">Reference proteome</keyword>
<evidence type="ECO:0000313" key="2">
    <source>
        <dbReference type="EMBL" id="GGC29433.1"/>
    </source>
</evidence>
<dbReference type="RefSeq" id="WP_188439435.1">
    <property type="nucleotide sequence ID" value="NZ_BMFD01000002.1"/>
</dbReference>
<proteinExistence type="predicted"/>
<dbReference type="EMBL" id="BMFD01000002">
    <property type="protein sequence ID" value="GGC29433.1"/>
    <property type="molecule type" value="Genomic_DNA"/>
</dbReference>
<protein>
    <submittedName>
        <fullName evidence="2">Uncharacterized protein</fullName>
    </submittedName>
</protein>
<feature type="region of interest" description="Disordered" evidence="1">
    <location>
        <begin position="1"/>
        <end position="74"/>
    </location>
</feature>
<accession>A0ABQ1LTJ0</accession>
<evidence type="ECO:0000313" key="3">
    <source>
        <dbReference type="Proteomes" id="UP000635885"/>
    </source>
</evidence>
<sequence>MLTSINKFKRVLPSILMVKKKGDSGVDKGSNRDTPGESKGARPPRKEEYKNSEGKEEKNSSDNGKPAKRDEVDT</sequence>
<feature type="compositionally biased region" description="Basic and acidic residues" evidence="1">
    <location>
        <begin position="20"/>
        <end position="74"/>
    </location>
</feature>
<reference evidence="3" key="1">
    <citation type="journal article" date="2019" name="Int. J. Syst. Evol. Microbiol.">
        <title>The Global Catalogue of Microorganisms (GCM) 10K type strain sequencing project: providing services to taxonomists for standard genome sequencing and annotation.</title>
        <authorList>
            <consortium name="The Broad Institute Genomics Platform"/>
            <consortium name="The Broad Institute Genome Sequencing Center for Infectious Disease"/>
            <person name="Wu L."/>
            <person name="Ma J."/>
        </authorList>
    </citation>
    <scope>NUCLEOTIDE SEQUENCE [LARGE SCALE GENOMIC DNA]</scope>
    <source>
        <strain evidence="3">CGMCC 1.12479</strain>
    </source>
</reference>
<evidence type="ECO:0000256" key="1">
    <source>
        <dbReference type="SAM" id="MobiDB-lite"/>
    </source>
</evidence>
<organism evidence="2 3">
    <name type="scientific">Belliella aquatica</name>
    <dbReference type="NCBI Taxonomy" id="1323734"/>
    <lineage>
        <taxon>Bacteria</taxon>
        <taxon>Pseudomonadati</taxon>
        <taxon>Bacteroidota</taxon>
        <taxon>Cytophagia</taxon>
        <taxon>Cytophagales</taxon>
        <taxon>Cyclobacteriaceae</taxon>
        <taxon>Belliella</taxon>
    </lineage>
</organism>
<dbReference type="Proteomes" id="UP000635885">
    <property type="component" value="Unassembled WGS sequence"/>
</dbReference>
<gene>
    <name evidence="2" type="ORF">GCM10010993_05400</name>
</gene>
<comment type="caution">
    <text evidence="2">The sequence shown here is derived from an EMBL/GenBank/DDBJ whole genome shotgun (WGS) entry which is preliminary data.</text>
</comment>
<name>A0ABQ1LTJ0_9BACT</name>